<dbReference type="Pfam" id="PF00501">
    <property type="entry name" value="AMP-binding"/>
    <property type="match status" value="1"/>
</dbReference>
<sequence>MRSRLGAERRLILLEFGQDIPSITAYLAALSGGHPAILVQPGCSRSDELVDAFRPQIVMRNGEPTRIAARGPDLHPDLALLMTTSGTSGTGRLVRLSRRNIEANARSIVAALGLTSGDRGALTLPLHYSYGLSILNSHLFVGGSVKLVATPVLDPGFVDAIDGCTNLSGVPYSYDLYERIGLRERTPDSLRMMTSAGGRLPPDLVRTYADFMERRGGRFFAMYGQTEATARIAILPPDRAKAFPEEIGEAVPGGNLSLDDGELVYRGPNVMMGYAETASDLARGDEVEFLRTGDLAERATGGSFRITGRKSRFSKIAGLRLGHEDAERKLAAEGVEAVVVGDDTIMVAVVSDEDRERDARDALMFATGLPRGHAESVTIADIPRFSSGKIDVPVLRERAFERLGRGRRMPTGVLAAFEEVFYPRPVRPADSFVSLGGDSLAFVQLSMTLEELLGRLPEGWEQRPISALTVDKEAPNTAALDTHLALRGPAALFVVLHHASQGPYVGGAAMMLLLAGYSLARFQGVNLFAGRIRPMLATLLRNAIPYFAVLALFASIEGNVPWQKWLLVGNLGIGGYTPAGTFHVIYWFVEAYAQIVVGFAILFMIPAVRRWAARDPLAFGLVLLGAALTSRWTIRTVWAGDSLRVFATPAVIYIFAFGWCIYFAKTVRQKIALSLLGLMVFPIADPPRYDFLQIKLACVLGTGALLLWVPRIRMPWRATSALIAIGAASYHIYLFHNIAPHFLTDELDVPRGLQTVINFGSGVALGVAAYRLQISLARISAKRRREAAEPESLGPAVP</sequence>
<feature type="domain" description="AMP-dependent synthetase/ligase" evidence="4">
    <location>
        <begin position="74"/>
        <end position="274"/>
    </location>
</feature>
<dbReference type="PANTHER" id="PTHR43201:SF5">
    <property type="entry name" value="MEDIUM-CHAIN ACYL-COA LIGASE ACSF2, MITOCHONDRIAL"/>
    <property type="match status" value="1"/>
</dbReference>
<feature type="transmembrane region" description="Helical" evidence="3">
    <location>
        <begin position="716"/>
        <end position="736"/>
    </location>
</feature>
<dbReference type="SUPFAM" id="SSF56801">
    <property type="entry name" value="Acetyl-CoA synthetase-like"/>
    <property type="match status" value="1"/>
</dbReference>
<dbReference type="EMBL" id="JBHSJF010000008">
    <property type="protein sequence ID" value="MFC5069692.1"/>
    <property type="molecule type" value="Genomic_DNA"/>
</dbReference>
<comment type="caution">
    <text evidence="5">The sequence shown here is derived from an EMBL/GenBank/DDBJ whole genome shotgun (WGS) entry which is preliminary data.</text>
</comment>
<keyword evidence="6" id="KW-1185">Reference proteome</keyword>
<evidence type="ECO:0000256" key="2">
    <source>
        <dbReference type="ARBA" id="ARBA00022598"/>
    </source>
</evidence>
<feature type="transmembrane region" description="Helical" evidence="3">
    <location>
        <begin position="584"/>
        <end position="605"/>
    </location>
</feature>
<dbReference type="SUPFAM" id="SSF47336">
    <property type="entry name" value="ACP-like"/>
    <property type="match status" value="1"/>
</dbReference>
<comment type="similarity">
    <text evidence="1">Belongs to the ATP-dependent AMP-binding enzyme family.</text>
</comment>
<dbReference type="InterPro" id="IPR036736">
    <property type="entry name" value="ACP-like_sf"/>
</dbReference>
<feature type="transmembrane region" description="Helical" evidence="3">
    <location>
        <begin position="504"/>
        <end position="522"/>
    </location>
</feature>
<evidence type="ECO:0000313" key="6">
    <source>
        <dbReference type="Proteomes" id="UP001595796"/>
    </source>
</evidence>
<feature type="transmembrane region" description="Helical" evidence="3">
    <location>
        <begin position="543"/>
        <end position="562"/>
    </location>
</feature>
<dbReference type="InterPro" id="IPR006162">
    <property type="entry name" value="Ppantetheine_attach_site"/>
</dbReference>
<keyword evidence="2" id="KW-0436">Ligase</keyword>
<proteinExistence type="inferred from homology"/>
<name>A0ABV9Z6B0_9HYPH</name>
<evidence type="ECO:0000256" key="3">
    <source>
        <dbReference type="SAM" id="Phobius"/>
    </source>
</evidence>
<dbReference type="Proteomes" id="UP001595796">
    <property type="component" value="Unassembled WGS sequence"/>
</dbReference>
<keyword evidence="3" id="KW-0472">Membrane</keyword>
<evidence type="ECO:0000313" key="5">
    <source>
        <dbReference type="EMBL" id="MFC5069692.1"/>
    </source>
</evidence>
<organism evidence="5 6">
    <name type="scientific">Flaviflagellibacter deserti</name>
    <dbReference type="NCBI Taxonomy" id="2267266"/>
    <lineage>
        <taxon>Bacteria</taxon>
        <taxon>Pseudomonadati</taxon>
        <taxon>Pseudomonadota</taxon>
        <taxon>Alphaproteobacteria</taxon>
        <taxon>Hyphomicrobiales</taxon>
        <taxon>Flaviflagellibacter</taxon>
    </lineage>
</organism>
<dbReference type="Gene3D" id="3.40.50.12780">
    <property type="entry name" value="N-terminal domain of ligase-like"/>
    <property type="match status" value="1"/>
</dbReference>
<gene>
    <name evidence="5" type="ORF">ACFPFW_16885</name>
</gene>
<dbReference type="RefSeq" id="WP_162799617.1">
    <property type="nucleotide sequence ID" value="NZ_JBHSJF010000008.1"/>
</dbReference>
<dbReference type="PROSITE" id="PS00012">
    <property type="entry name" value="PHOSPHOPANTETHEINE"/>
    <property type="match status" value="1"/>
</dbReference>
<dbReference type="InterPro" id="IPR000873">
    <property type="entry name" value="AMP-dep_synth/lig_dom"/>
</dbReference>
<reference evidence="6" key="1">
    <citation type="journal article" date="2019" name="Int. J. Syst. Evol. Microbiol.">
        <title>The Global Catalogue of Microorganisms (GCM) 10K type strain sequencing project: providing services to taxonomists for standard genome sequencing and annotation.</title>
        <authorList>
            <consortium name="The Broad Institute Genomics Platform"/>
            <consortium name="The Broad Institute Genome Sequencing Center for Infectious Disease"/>
            <person name="Wu L."/>
            <person name="Ma J."/>
        </authorList>
    </citation>
    <scope>NUCLEOTIDE SEQUENCE [LARGE SCALE GENOMIC DNA]</scope>
    <source>
        <strain evidence="6">CGMCC 1.16444</strain>
    </source>
</reference>
<accession>A0ABV9Z6B0</accession>
<dbReference type="PANTHER" id="PTHR43201">
    <property type="entry name" value="ACYL-COA SYNTHETASE"/>
    <property type="match status" value="1"/>
</dbReference>
<feature type="transmembrane region" description="Helical" evidence="3">
    <location>
        <begin position="756"/>
        <end position="774"/>
    </location>
</feature>
<keyword evidence="3" id="KW-0812">Transmembrane</keyword>
<feature type="transmembrane region" description="Helical" evidence="3">
    <location>
        <begin position="646"/>
        <end position="664"/>
    </location>
</feature>
<evidence type="ECO:0000256" key="1">
    <source>
        <dbReference type="ARBA" id="ARBA00006432"/>
    </source>
</evidence>
<protein>
    <submittedName>
        <fullName evidence="5">AMP-binding protein</fullName>
    </submittedName>
</protein>
<evidence type="ECO:0000259" key="4">
    <source>
        <dbReference type="Pfam" id="PF00501"/>
    </source>
</evidence>
<dbReference type="InterPro" id="IPR042099">
    <property type="entry name" value="ANL_N_sf"/>
</dbReference>
<keyword evidence="3" id="KW-1133">Transmembrane helix</keyword>
<feature type="transmembrane region" description="Helical" evidence="3">
    <location>
        <begin position="617"/>
        <end position="634"/>
    </location>
</feature>